<dbReference type="FunFam" id="3.40.50.150:FF:000077">
    <property type="entry name" value="HemK methyltransferase family member 2"/>
    <property type="match status" value="1"/>
</dbReference>
<keyword evidence="19" id="KW-1185">Reference proteome</keyword>
<reference evidence="18 19" key="1">
    <citation type="journal article" date="2010" name="Science">
        <title>Genomic comparison of the ants Camponotus floridanus and Harpegnathos saltator.</title>
        <authorList>
            <person name="Bonasio R."/>
            <person name="Zhang G."/>
            <person name="Ye C."/>
            <person name="Mutti N.S."/>
            <person name="Fang X."/>
            <person name="Qin N."/>
            <person name="Donahue G."/>
            <person name="Yang P."/>
            <person name="Li Q."/>
            <person name="Li C."/>
            <person name="Zhang P."/>
            <person name="Huang Z."/>
            <person name="Berger S.L."/>
            <person name="Reinberg D."/>
            <person name="Wang J."/>
            <person name="Liebig J."/>
        </authorList>
    </citation>
    <scope>NUCLEOTIDE SEQUENCE [LARGE SCALE GENOMIC DNA]</scope>
    <source>
        <strain evidence="18 19">R22 G/1</strain>
    </source>
</reference>
<evidence type="ECO:0000256" key="14">
    <source>
        <dbReference type="ARBA" id="ARBA00083337"/>
    </source>
</evidence>
<dbReference type="CDD" id="cd02440">
    <property type="entry name" value="AdoMet_MTases"/>
    <property type="match status" value="1"/>
</dbReference>
<proteinExistence type="inferred from homology"/>
<evidence type="ECO:0000256" key="13">
    <source>
        <dbReference type="ARBA" id="ARBA00080992"/>
    </source>
</evidence>
<sequence length="217" mass="24365">METPIVKLSDEELKTVYEPSEDSYLLIDALEADLKVLEAMKPVICLEIGSGSGVVITALAMALKRHHSAQFIAVDINPDACRATRRTSLDNSVIVNVLQMNLLDCIQIRGQVDVILFNPPYVATEYEEVLDDRLVFKTWAGGKHGRQVMEQVFSTIPEILSDSGLFYLVVIKENDPEYILSAFQKLNMSGSIVCERKVRGEHLYVLRFCKTKVNEIS</sequence>
<evidence type="ECO:0000256" key="9">
    <source>
        <dbReference type="ARBA" id="ARBA00053180"/>
    </source>
</evidence>
<comment type="catalytic activity">
    <reaction evidence="8">
        <text>methylarsonous acid + S-adenosyl-L-methionine = dimethylarsinate + S-adenosyl-L-homocysteine + 2 H(+)</text>
        <dbReference type="Rhea" id="RHEA:11684"/>
        <dbReference type="ChEBI" id="CHEBI:15378"/>
        <dbReference type="ChEBI" id="CHEBI:16223"/>
        <dbReference type="ChEBI" id="CHEBI:17826"/>
        <dbReference type="ChEBI" id="CHEBI:57856"/>
        <dbReference type="ChEBI" id="CHEBI:59789"/>
    </reaction>
</comment>
<dbReference type="GO" id="GO:0032259">
    <property type="term" value="P:methylation"/>
    <property type="evidence" value="ECO:0007669"/>
    <property type="project" value="UniProtKB-KW"/>
</dbReference>
<name>E2BVA0_HARSA</name>
<dbReference type="FunCoup" id="E2BVA0">
    <property type="interactions" value="221"/>
</dbReference>
<dbReference type="OrthoDB" id="406152at2759"/>
<evidence type="ECO:0000259" key="17">
    <source>
        <dbReference type="Pfam" id="PF05175"/>
    </source>
</evidence>
<dbReference type="InterPro" id="IPR007848">
    <property type="entry name" value="Small_mtfrase_dom"/>
</dbReference>
<dbReference type="PANTHER" id="PTHR45875:SF1">
    <property type="entry name" value="METHYLTRANSFERASE N6AMT1"/>
    <property type="match status" value="1"/>
</dbReference>
<dbReference type="Gene3D" id="3.40.50.150">
    <property type="entry name" value="Vaccinia Virus protein VP39"/>
    <property type="match status" value="1"/>
</dbReference>
<dbReference type="Proteomes" id="UP000008237">
    <property type="component" value="Unassembled WGS sequence"/>
</dbReference>
<evidence type="ECO:0000256" key="8">
    <source>
        <dbReference type="ARBA" id="ARBA00050903"/>
    </source>
</evidence>
<evidence type="ECO:0000256" key="1">
    <source>
        <dbReference type="ARBA" id="ARBA00004123"/>
    </source>
</evidence>
<organism evidence="19">
    <name type="scientific">Harpegnathos saltator</name>
    <name type="common">Jerdon's jumping ant</name>
    <dbReference type="NCBI Taxonomy" id="610380"/>
    <lineage>
        <taxon>Eukaryota</taxon>
        <taxon>Metazoa</taxon>
        <taxon>Ecdysozoa</taxon>
        <taxon>Arthropoda</taxon>
        <taxon>Hexapoda</taxon>
        <taxon>Insecta</taxon>
        <taxon>Pterygota</taxon>
        <taxon>Neoptera</taxon>
        <taxon>Endopterygota</taxon>
        <taxon>Hymenoptera</taxon>
        <taxon>Apocrita</taxon>
        <taxon>Aculeata</taxon>
        <taxon>Formicoidea</taxon>
        <taxon>Formicidae</taxon>
        <taxon>Ponerinae</taxon>
        <taxon>Ponerini</taxon>
        <taxon>Harpegnathos</taxon>
    </lineage>
</organism>
<evidence type="ECO:0000313" key="19">
    <source>
        <dbReference type="Proteomes" id="UP000008237"/>
    </source>
</evidence>
<evidence type="ECO:0000256" key="16">
    <source>
        <dbReference type="ARBA" id="ARBA00093667"/>
    </source>
</evidence>
<evidence type="ECO:0000256" key="11">
    <source>
        <dbReference type="ARBA" id="ARBA00075330"/>
    </source>
</evidence>
<dbReference type="PROSITE" id="PS00092">
    <property type="entry name" value="N6_MTASE"/>
    <property type="match status" value="1"/>
</dbReference>
<evidence type="ECO:0000256" key="4">
    <source>
        <dbReference type="ARBA" id="ARBA00022679"/>
    </source>
</evidence>
<evidence type="ECO:0000256" key="10">
    <source>
        <dbReference type="ARBA" id="ARBA00062344"/>
    </source>
</evidence>
<dbReference type="SUPFAM" id="SSF53335">
    <property type="entry name" value="S-adenosyl-L-methionine-dependent methyltransferases"/>
    <property type="match status" value="1"/>
</dbReference>
<dbReference type="InterPro" id="IPR052190">
    <property type="entry name" value="Euk-Arch_PrmC-MTase"/>
</dbReference>
<dbReference type="KEGG" id="hst:105186911"/>
<gene>
    <name evidence="18" type="ORF">EAI_14741</name>
</gene>
<comment type="catalytic activity">
    <reaction evidence="7">
        <text>L-lysyl-[histone] + S-adenosyl-L-methionine = N(6)-methyl-L-lysyl-[histone] + S-adenosyl-L-homocysteine + H(+)</text>
        <dbReference type="Rhea" id="RHEA:10024"/>
        <dbReference type="Rhea" id="RHEA-COMP:9845"/>
        <dbReference type="Rhea" id="RHEA-COMP:9846"/>
        <dbReference type="ChEBI" id="CHEBI:15378"/>
        <dbReference type="ChEBI" id="CHEBI:29969"/>
        <dbReference type="ChEBI" id="CHEBI:57856"/>
        <dbReference type="ChEBI" id="CHEBI:59789"/>
        <dbReference type="ChEBI" id="CHEBI:61929"/>
    </reaction>
    <physiologicalReaction direction="left-to-right" evidence="7">
        <dbReference type="Rhea" id="RHEA:10025"/>
    </physiologicalReaction>
</comment>
<keyword evidence="6" id="KW-0539">Nucleus</keyword>
<evidence type="ECO:0000256" key="12">
    <source>
        <dbReference type="ARBA" id="ARBA00076540"/>
    </source>
</evidence>
<evidence type="ECO:0000256" key="15">
    <source>
        <dbReference type="ARBA" id="ARBA00093624"/>
    </source>
</evidence>
<evidence type="ECO:0000256" key="7">
    <source>
        <dbReference type="ARBA" id="ARBA00048619"/>
    </source>
</evidence>
<keyword evidence="5" id="KW-0949">S-adenosyl-L-methionine</keyword>
<dbReference type="STRING" id="610380.E2BVA0"/>
<keyword evidence="3 18" id="KW-0489">Methyltransferase</keyword>
<keyword evidence="4 18" id="KW-0808">Transferase</keyword>
<dbReference type="EMBL" id="GL450824">
    <property type="protein sequence ID" value="EFN80392.1"/>
    <property type="molecule type" value="Genomic_DNA"/>
</dbReference>
<dbReference type="InterPro" id="IPR002052">
    <property type="entry name" value="DNA_methylase_N6_adenine_CS"/>
</dbReference>
<protein>
    <recommendedName>
        <fullName evidence="15">Methyltransferase HEMK2</fullName>
    </recommendedName>
    <alternativeName>
        <fullName evidence="14">HemK methyltransferase family member 2</fullName>
    </alternativeName>
    <alternativeName>
        <fullName evidence="12">Lysine N-methyltransferase 9</fullName>
    </alternativeName>
    <alternativeName>
        <fullName evidence="11">Methylarsonite methyltransferase N6AMT1</fullName>
    </alternativeName>
    <alternativeName>
        <fullName evidence="16">Methyltransferase N6AMT1</fullName>
    </alternativeName>
    <alternativeName>
        <fullName evidence="13">Protein N(5)-glutamine methyltransferase</fullName>
    </alternativeName>
</protein>
<dbReference type="InParanoid" id="E2BVA0"/>
<comment type="similarity">
    <text evidence="2">Belongs to the eukaryotic/archaeal PrmC-related family.</text>
</comment>
<evidence type="ECO:0000256" key="5">
    <source>
        <dbReference type="ARBA" id="ARBA00022691"/>
    </source>
</evidence>
<accession>E2BVA0</accession>
<dbReference type="InterPro" id="IPR004557">
    <property type="entry name" value="PrmC-related"/>
</dbReference>
<feature type="domain" description="Methyltransferase small" evidence="17">
    <location>
        <begin position="41"/>
        <end position="126"/>
    </location>
</feature>
<dbReference type="InterPro" id="IPR029063">
    <property type="entry name" value="SAM-dependent_MTases_sf"/>
</dbReference>
<dbReference type="NCBIfam" id="TIGR00537">
    <property type="entry name" value="hemK_rel_arch"/>
    <property type="match status" value="1"/>
</dbReference>
<evidence type="ECO:0000256" key="2">
    <source>
        <dbReference type="ARBA" id="ARBA00006149"/>
    </source>
</evidence>
<dbReference type="PANTHER" id="PTHR45875">
    <property type="entry name" value="METHYLTRANSFERASE N6AMT1"/>
    <property type="match status" value="1"/>
</dbReference>
<evidence type="ECO:0000313" key="18">
    <source>
        <dbReference type="EMBL" id="EFN80392.1"/>
    </source>
</evidence>
<dbReference type="PhylomeDB" id="E2BVA0"/>
<dbReference type="GO" id="GO:0035657">
    <property type="term" value="C:eRF1 methyltransferase complex"/>
    <property type="evidence" value="ECO:0007669"/>
    <property type="project" value="TreeGrafter"/>
</dbReference>
<evidence type="ECO:0000256" key="3">
    <source>
        <dbReference type="ARBA" id="ARBA00022603"/>
    </source>
</evidence>
<dbReference type="GO" id="GO:0003676">
    <property type="term" value="F:nucleic acid binding"/>
    <property type="evidence" value="ECO:0007669"/>
    <property type="project" value="InterPro"/>
</dbReference>
<evidence type="ECO:0000256" key="6">
    <source>
        <dbReference type="ARBA" id="ARBA00023242"/>
    </source>
</evidence>
<comment type="subcellular location">
    <subcellularLocation>
        <location evidence="1">Nucleus</location>
    </subcellularLocation>
</comment>
<comment type="subunit">
    <text evidence="10">Heterodimer; heterodimerization with TRMT112 is required for S-adenosyl-L-methionine-binding.</text>
</comment>
<dbReference type="Pfam" id="PF05175">
    <property type="entry name" value="MTS"/>
    <property type="match status" value="1"/>
</dbReference>
<dbReference type="GO" id="GO:0005634">
    <property type="term" value="C:nucleus"/>
    <property type="evidence" value="ECO:0007669"/>
    <property type="project" value="UniProtKB-SubCell"/>
</dbReference>
<dbReference type="OMA" id="EWDDWME"/>
<dbReference type="AlphaFoldDB" id="E2BVA0"/>
<comment type="function">
    <text evidence="9">Methyltransferase that can methylate proteins and, to a lower extent, arsenic. Catalytic subunit of a heterodimer with TRMT112, which monomethylates 'Lys-12' of histone H4 (H4K12me1), a modification present at the promoters of numerous genes encoding cell cycle regulators. Catalytic subunit of a heterodimer with TRMT112, which catalyzes N5-methylation of Glu residue of proteins with a Gly-Gln-Xaa-Xaa-Xaa-Arg motif. Methylates ETF1 on 'Gln-185'; ETF1 needs to be complexed to ERF3 in its GTP-bound form to be efficiently methylated. May also play a role in the modulation of arsenic-induced toxicity by mediating the conversion of monomethylarsonous acid (3+) into the less toxic dimethylarsonic acid. It however only plays a limited role in arsenic metabolism compared with AS3MT.</text>
</comment>
<dbReference type="GO" id="GO:0036009">
    <property type="term" value="F:protein-glutamine N-methyltransferase activity"/>
    <property type="evidence" value="ECO:0007669"/>
    <property type="project" value="UniProtKB-ARBA"/>
</dbReference>